<keyword evidence="1" id="KW-0472">Membrane</keyword>
<name>A0A136Q7E8_9FIRM</name>
<keyword evidence="3" id="KW-1185">Reference proteome</keyword>
<dbReference type="OrthoDB" id="2200068at2"/>
<dbReference type="STRING" id="626937.HMPREF3293_00605"/>
<evidence type="ECO:0000313" key="2">
    <source>
        <dbReference type="EMBL" id="KXK66562.1"/>
    </source>
</evidence>
<keyword evidence="1" id="KW-1133">Transmembrane helix</keyword>
<accession>A0A136Q7E8</accession>
<reference evidence="2 3" key="1">
    <citation type="submission" date="2016-02" db="EMBL/GenBank/DDBJ databases">
        <authorList>
            <person name="Wen L."/>
            <person name="He K."/>
            <person name="Yang H."/>
        </authorList>
    </citation>
    <scope>NUCLEOTIDE SEQUENCE [LARGE SCALE GENOMIC DNA]</scope>
    <source>
        <strain evidence="2 3">DSM 22607</strain>
    </source>
</reference>
<dbReference type="KEGG" id="cmiu:B1H56_10055"/>
<dbReference type="AlphaFoldDB" id="A0A136Q7E8"/>
<comment type="caution">
    <text evidence="2">The sequence shown here is derived from an EMBL/GenBank/DDBJ whole genome shotgun (WGS) entry which is preliminary data.</text>
</comment>
<feature type="transmembrane region" description="Helical" evidence="1">
    <location>
        <begin position="35"/>
        <end position="68"/>
    </location>
</feature>
<evidence type="ECO:0000313" key="3">
    <source>
        <dbReference type="Proteomes" id="UP000070366"/>
    </source>
</evidence>
<organism evidence="2 3">
    <name type="scientific">Christensenella minuta</name>
    <dbReference type="NCBI Taxonomy" id="626937"/>
    <lineage>
        <taxon>Bacteria</taxon>
        <taxon>Bacillati</taxon>
        <taxon>Bacillota</taxon>
        <taxon>Clostridia</taxon>
        <taxon>Christensenellales</taxon>
        <taxon>Christensenellaceae</taxon>
        <taxon>Christensenella</taxon>
    </lineage>
</organism>
<dbReference type="RefSeq" id="WP_066522667.1">
    <property type="nucleotide sequence ID" value="NZ_CABMOF010000009.1"/>
</dbReference>
<evidence type="ECO:0000256" key="1">
    <source>
        <dbReference type="SAM" id="Phobius"/>
    </source>
</evidence>
<keyword evidence="1" id="KW-0812">Transmembrane</keyword>
<proteinExistence type="predicted"/>
<dbReference type="EMBL" id="LSZW01000040">
    <property type="protein sequence ID" value="KXK66562.1"/>
    <property type="molecule type" value="Genomic_DNA"/>
</dbReference>
<dbReference type="Proteomes" id="UP000070366">
    <property type="component" value="Unassembled WGS sequence"/>
</dbReference>
<sequence>MMAMTGSSLIFLAVLITVIAAMSLAEWYMIRRLGVWGIVIPIVSCFLTFLNFLFLIGAAIQFVIFIVMFKKQKKQSEIDKMNIQDL</sequence>
<protein>
    <submittedName>
        <fullName evidence="2">Uncharacterized protein</fullName>
    </submittedName>
</protein>
<gene>
    <name evidence="2" type="ORF">HMPREF3293_00605</name>
</gene>